<dbReference type="Gene3D" id="3.90.550.10">
    <property type="entry name" value="Spore Coat Polysaccharide Biosynthesis Protein SpsA, Chain A"/>
    <property type="match status" value="1"/>
</dbReference>
<gene>
    <name evidence="2" type="ORF">JJB09_02960</name>
</gene>
<evidence type="ECO:0000313" key="3">
    <source>
        <dbReference type="Proteomes" id="UP000633219"/>
    </source>
</evidence>
<dbReference type="InterPro" id="IPR019290">
    <property type="entry name" value="GlycosylTrfase-like_prok"/>
</dbReference>
<organism evidence="2 3">
    <name type="scientific">Rhizobium setariae</name>
    <dbReference type="NCBI Taxonomy" id="2801340"/>
    <lineage>
        <taxon>Bacteria</taxon>
        <taxon>Pseudomonadati</taxon>
        <taxon>Pseudomonadota</taxon>
        <taxon>Alphaproteobacteria</taxon>
        <taxon>Hyphomicrobiales</taxon>
        <taxon>Rhizobiaceae</taxon>
        <taxon>Rhizobium/Agrobacterium group</taxon>
        <taxon>Rhizobium</taxon>
    </lineage>
</organism>
<reference evidence="2" key="1">
    <citation type="submission" date="2021-01" db="EMBL/GenBank/DDBJ databases">
        <title>Rhizobium sp. strain KVB221 16S ribosomal RNA gene Genome sequencing and assembly.</title>
        <authorList>
            <person name="Kang M."/>
        </authorList>
    </citation>
    <scope>NUCLEOTIDE SEQUENCE</scope>
    <source>
        <strain evidence="2">KVB221</strain>
    </source>
</reference>
<proteinExistence type="predicted"/>
<dbReference type="RefSeq" id="WP_201652891.1">
    <property type="nucleotide sequence ID" value="NZ_JAEQNC010000002.1"/>
</dbReference>
<dbReference type="EMBL" id="JAEQNC010000002">
    <property type="protein sequence ID" value="MBL0370978.1"/>
    <property type="molecule type" value="Genomic_DNA"/>
</dbReference>
<dbReference type="AlphaFoldDB" id="A0A936YIX6"/>
<dbReference type="InterPro" id="IPR029044">
    <property type="entry name" value="Nucleotide-diphossugar_trans"/>
</dbReference>
<dbReference type="Proteomes" id="UP000633219">
    <property type="component" value="Unassembled WGS sequence"/>
</dbReference>
<feature type="domain" description="Glycosyltransferase 2-like prokaryotic type" evidence="1">
    <location>
        <begin position="5"/>
        <end position="269"/>
    </location>
</feature>
<dbReference type="Pfam" id="PF10111">
    <property type="entry name" value="Glyco_tranf_2_2"/>
    <property type="match status" value="1"/>
</dbReference>
<sequence>MEKISLIIPLRLTAGTFEGEARLRRICATVPRDLYEIVISDYGTDEAFAGPLCGLEAEGIRVVRHPSPAAIFSIGQSRDYGVQMARGRVVMFNDIDFSGTVEMYRQIHAEVERRDIATNLFDFFCVPVLFLTEEGTGRWRSRLSTGQLFLDAVTLESLERDDPGIQFTAFGSSAMVVNRHHYLSLGGHDTRFSGHGGEDYDLLHRLSALAPKGPRPNDYLRDYRDNGVRSYWGFRPFFALYGLDAFIRGLYLVHLWHPRRPEKGYFRPRSNFRHLRKLMAGFEKRGTMPLPLADLQAKDKWIVLVRNRRDLETVRQLLPLAREYEVVKCRAIPDARELANLAKRGRASAILICPEVGGTMSERQVEGADVFRFGKAAGEDRIQVSVAGRSEPARAGHFTIRSTRAVSLFRYWRQLDLGSLGSVDSGRIPSPEALDSVIFSSFGGASLLDRKLHPRPVPKKKSSLWVRFKRTLTGY</sequence>
<evidence type="ECO:0000259" key="1">
    <source>
        <dbReference type="Pfam" id="PF10111"/>
    </source>
</evidence>
<keyword evidence="3" id="KW-1185">Reference proteome</keyword>
<evidence type="ECO:0000313" key="2">
    <source>
        <dbReference type="EMBL" id="MBL0370978.1"/>
    </source>
</evidence>
<name>A0A936YIX6_9HYPH</name>
<protein>
    <recommendedName>
        <fullName evidence="1">Glycosyltransferase 2-like prokaryotic type domain-containing protein</fullName>
    </recommendedName>
</protein>
<accession>A0A936YIX6</accession>
<dbReference type="SUPFAM" id="SSF53448">
    <property type="entry name" value="Nucleotide-diphospho-sugar transferases"/>
    <property type="match status" value="1"/>
</dbReference>
<comment type="caution">
    <text evidence="2">The sequence shown here is derived from an EMBL/GenBank/DDBJ whole genome shotgun (WGS) entry which is preliminary data.</text>
</comment>